<dbReference type="GO" id="GO:0000921">
    <property type="term" value="P:septin ring assembly"/>
    <property type="evidence" value="ECO:0007669"/>
    <property type="project" value="TreeGrafter"/>
</dbReference>
<evidence type="ECO:0000256" key="4">
    <source>
        <dbReference type="ARBA" id="ARBA00022618"/>
    </source>
</evidence>
<evidence type="ECO:0000256" key="6">
    <source>
        <dbReference type="ARBA" id="ARBA00023306"/>
    </source>
</evidence>
<dbReference type="RefSeq" id="WP_286136146.1">
    <property type="nucleotide sequence ID" value="NZ_BRPL01000002.1"/>
</dbReference>
<dbReference type="GO" id="GO:0043093">
    <property type="term" value="P:FtsZ-dependent cytokinesis"/>
    <property type="evidence" value="ECO:0007669"/>
    <property type="project" value="TreeGrafter"/>
</dbReference>
<evidence type="ECO:0000256" key="7">
    <source>
        <dbReference type="ARBA" id="ARBA00024910"/>
    </source>
</evidence>
<dbReference type="PANTHER" id="PTHR34981">
    <property type="entry name" value="CELL DIVISION PROTEIN ZAPA"/>
    <property type="match status" value="1"/>
</dbReference>
<protein>
    <recommendedName>
        <fullName evidence="2">Cell division protein ZapA</fullName>
    </recommendedName>
    <alternativeName>
        <fullName evidence="9">Z ring-associated protein ZapA</fullName>
    </alternativeName>
</protein>
<evidence type="ECO:0000313" key="10">
    <source>
        <dbReference type="EMBL" id="GLB46686.1"/>
    </source>
</evidence>
<dbReference type="Pfam" id="PF05164">
    <property type="entry name" value="ZapA"/>
    <property type="match status" value="1"/>
</dbReference>
<keyword evidence="11" id="KW-1185">Reference proteome</keyword>
<comment type="function">
    <text evidence="7">Activator of cell division through the inhibition of FtsZ GTPase activity, therefore promoting FtsZ assembly into bundles of protofilaments necessary for the formation of the division Z ring. It is recruited early at mid-cell but it is not essential for cell division.</text>
</comment>
<evidence type="ECO:0000313" key="11">
    <source>
        <dbReference type="Proteomes" id="UP001144204"/>
    </source>
</evidence>
<keyword evidence="4 10" id="KW-0132">Cell division</keyword>
<dbReference type="InterPro" id="IPR036192">
    <property type="entry name" value="Cell_div_ZapA-like_sf"/>
</dbReference>
<dbReference type="GO" id="GO:0030428">
    <property type="term" value="C:cell septum"/>
    <property type="evidence" value="ECO:0007669"/>
    <property type="project" value="TreeGrafter"/>
</dbReference>
<dbReference type="GO" id="GO:0032153">
    <property type="term" value="C:cell division site"/>
    <property type="evidence" value="ECO:0007669"/>
    <property type="project" value="TreeGrafter"/>
</dbReference>
<reference evidence="10" key="1">
    <citation type="submission" date="2022-07" db="EMBL/GenBank/DDBJ databases">
        <authorList>
            <person name="Kouya T."/>
            <person name="Ishiyama Y."/>
        </authorList>
    </citation>
    <scope>NUCLEOTIDE SEQUENCE</scope>
    <source>
        <strain evidence="10">WR16-4</strain>
    </source>
</reference>
<evidence type="ECO:0000256" key="9">
    <source>
        <dbReference type="ARBA" id="ARBA00033158"/>
    </source>
</evidence>
<evidence type="ECO:0000256" key="3">
    <source>
        <dbReference type="ARBA" id="ARBA00022490"/>
    </source>
</evidence>
<dbReference type="GO" id="GO:0005829">
    <property type="term" value="C:cytosol"/>
    <property type="evidence" value="ECO:0007669"/>
    <property type="project" value="TreeGrafter"/>
</dbReference>
<sequence length="77" mass="8797">MPKQRFKVTIDGHDYNLVGNSSSEHIKTVTELLNQQIKQIKQISPKLDDQTISVLLAFNAISDQLKLQAKLDRSNQY</sequence>
<reference evidence="10" key="2">
    <citation type="journal article" date="2023" name="PLoS ONE">
        <title>Philodulcilactobacillus myokoensis gen. nov., sp. nov., a fructophilic, acidophilic, and agar-phobic lactic acid bacterium isolated from fermented vegetable extracts.</title>
        <authorList>
            <person name="Kouya T."/>
            <person name="Ishiyama Y."/>
            <person name="Ohashi S."/>
            <person name="Kumakubo R."/>
            <person name="Yamazaki T."/>
            <person name="Otaki T."/>
        </authorList>
    </citation>
    <scope>NUCLEOTIDE SEQUENCE</scope>
    <source>
        <strain evidence="10">WR16-4</strain>
    </source>
</reference>
<name>A0A9W6ES25_9LACO</name>
<dbReference type="InterPro" id="IPR053712">
    <property type="entry name" value="Bac_CellDiv_Activator"/>
</dbReference>
<dbReference type="SUPFAM" id="SSF102829">
    <property type="entry name" value="Cell division protein ZapA-like"/>
    <property type="match status" value="1"/>
</dbReference>
<keyword evidence="3" id="KW-0963">Cytoplasm</keyword>
<dbReference type="AlphaFoldDB" id="A0A9W6ES25"/>
<keyword evidence="6" id="KW-0131">Cell cycle</keyword>
<evidence type="ECO:0000256" key="5">
    <source>
        <dbReference type="ARBA" id="ARBA00023210"/>
    </source>
</evidence>
<dbReference type="Proteomes" id="UP001144204">
    <property type="component" value="Unassembled WGS sequence"/>
</dbReference>
<keyword evidence="5" id="KW-0717">Septation</keyword>
<accession>A0A9W6ES25</accession>
<organism evidence="10 11">
    <name type="scientific">Philodulcilactobacillus myokoensis</name>
    <dbReference type="NCBI Taxonomy" id="2929573"/>
    <lineage>
        <taxon>Bacteria</taxon>
        <taxon>Bacillati</taxon>
        <taxon>Bacillota</taxon>
        <taxon>Bacilli</taxon>
        <taxon>Lactobacillales</taxon>
        <taxon>Lactobacillaceae</taxon>
        <taxon>Philodulcilactobacillus</taxon>
    </lineage>
</organism>
<evidence type="ECO:0000256" key="8">
    <source>
        <dbReference type="ARBA" id="ARBA00026068"/>
    </source>
</evidence>
<evidence type="ECO:0000256" key="2">
    <source>
        <dbReference type="ARBA" id="ARBA00015195"/>
    </source>
</evidence>
<dbReference type="InterPro" id="IPR007838">
    <property type="entry name" value="Cell_div_ZapA-like"/>
</dbReference>
<gene>
    <name evidence="10" type="primary">zapA</name>
    <name evidence="10" type="ORF">WR164_06650</name>
</gene>
<proteinExistence type="predicted"/>
<dbReference type="Gene3D" id="6.10.250.790">
    <property type="match status" value="1"/>
</dbReference>
<comment type="caution">
    <text evidence="10">The sequence shown here is derived from an EMBL/GenBank/DDBJ whole genome shotgun (WGS) entry which is preliminary data.</text>
</comment>
<dbReference type="PANTHER" id="PTHR34981:SF1">
    <property type="entry name" value="CELL DIVISION PROTEIN ZAPA"/>
    <property type="match status" value="1"/>
</dbReference>
<dbReference type="GO" id="GO:0000917">
    <property type="term" value="P:division septum assembly"/>
    <property type="evidence" value="ECO:0007669"/>
    <property type="project" value="UniProtKB-KW"/>
</dbReference>
<comment type="subunit">
    <text evidence="8">Homodimer. Interacts with FtsZ.</text>
</comment>
<comment type="subcellular location">
    <subcellularLocation>
        <location evidence="1">Cytoplasm</location>
    </subcellularLocation>
</comment>
<evidence type="ECO:0000256" key="1">
    <source>
        <dbReference type="ARBA" id="ARBA00004496"/>
    </source>
</evidence>
<dbReference type="EMBL" id="BRPL01000002">
    <property type="protein sequence ID" value="GLB46686.1"/>
    <property type="molecule type" value="Genomic_DNA"/>
</dbReference>